<comment type="caution">
    <text evidence="2">The sequence shown here is derived from an EMBL/GenBank/DDBJ whole genome shotgun (WGS) entry which is preliminary data.</text>
</comment>
<accession>A0AAD9DMW2</accession>
<dbReference type="SUPFAM" id="SSF52821">
    <property type="entry name" value="Rhodanese/Cell cycle control phosphatase"/>
    <property type="match status" value="1"/>
</dbReference>
<evidence type="ECO:0000313" key="2">
    <source>
        <dbReference type="EMBL" id="KAK1788580.1"/>
    </source>
</evidence>
<dbReference type="InterPro" id="IPR036873">
    <property type="entry name" value="Rhodanese-like_dom_sf"/>
</dbReference>
<dbReference type="CDD" id="cd01446">
    <property type="entry name" value="DSP_MapKP"/>
    <property type="match status" value="1"/>
</dbReference>
<dbReference type="Proteomes" id="UP001239994">
    <property type="component" value="Unassembled WGS sequence"/>
</dbReference>
<feature type="domain" description="Rhodanese" evidence="1">
    <location>
        <begin position="13"/>
        <end position="48"/>
    </location>
</feature>
<dbReference type="AlphaFoldDB" id="A0AAD9DMW2"/>
<dbReference type="SMART" id="SM00450">
    <property type="entry name" value="RHOD"/>
    <property type="match status" value="1"/>
</dbReference>
<dbReference type="Gene3D" id="3.40.250.10">
    <property type="entry name" value="Rhodanese-like domain"/>
    <property type="match status" value="1"/>
</dbReference>
<dbReference type="PROSITE" id="PS50206">
    <property type="entry name" value="RHODANESE_3"/>
    <property type="match status" value="1"/>
</dbReference>
<dbReference type="InterPro" id="IPR001763">
    <property type="entry name" value="Rhodanese-like_dom"/>
</dbReference>
<dbReference type="EMBL" id="JAROKS010000022">
    <property type="protein sequence ID" value="KAK1788580.1"/>
    <property type="molecule type" value="Genomic_DNA"/>
</dbReference>
<proteinExistence type="predicted"/>
<organism evidence="2 3">
    <name type="scientific">Electrophorus voltai</name>
    <dbReference type="NCBI Taxonomy" id="2609070"/>
    <lineage>
        <taxon>Eukaryota</taxon>
        <taxon>Metazoa</taxon>
        <taxon>Chordata</taxon>
        <taxon>Craniata</taxon>
        <taxon>Vertebrata</taxon>
        <taxon>Euteleostomi</taxon>
        <taxon>Actinopterygii</taxon>
        <taxon>Neopterygii</taxon>
        <taxon>Teleostei</taxon>
        <taxon>Ostariophysi</taxon>
        <taxon>Gymnotiformes</taxon>
        <taxon>Gymnotoidei</taxon>
        <taxon>Gymnotidae</taxon>
        <taxon>Electrophorus</taxon>
    </lineage>
</organism>
<protein>
    <recommendedName>
        <fullName evidence="1">Rhodanese domain-containing protein</fullName>
    </recommendedName>
</protein>
<sequence length="182" mass="20224">MDIKRLAGLLQRGAGRLLVIDSRTFSEYNASHVHGAVNVCCSKLVKRRLQQDKVSVIELLQPNGKVKVMVRSDGQGEAETAAWLRLDFVLTLRIAECYVTSMRLMSAKVDLTRRQEVVVYDQSTKDVSQLSKEGFVHILLSKLDGTFHKVSLLTAALSVYSVSLHIRDGPPRVSPAAFRVSD</sequence>
<evidence type="ECO:0000313" key="3">
    <source>
        <dbReference type="Proteomes" id="UP001239994"/>
    </source>
</evidence>
<gene>
    <name evidence="2" type="ORF">P4O66_002658</name>
</gene>
<dbReference type="Pfam" id="PF00581">
    <property type="entry name" value="Rhodanese"/>
    <property type="match status" value="1"/>
</dbReference>
<evidence type="ECO:0000259" key="1">
    <source>
        <dbReference type="PROSITE" id="PS50206"/>
    </source>
</evidence>
<keyword evidence="3" id="KW-1185">Reference proteome</keyword>
<reference evidence="2" key="1">
    <citation type="submission" date="2023-03" db="EMBL/GenBank/DDBJ databases">
        <title>Electrophorus voltai genome.</title>
        <authorList>
            <person name="Bian C."/>
        </authorList>
    </citation>
    <scope>NUCLEOTIDE SEQUENCE</scope>
    <source>
        <strain evidence="2">CB-2022</strain>
        <tissue evidence="2">Muscle</tissue>
    </source>
</reference>
<name>A0AAD9DMW2_9TELE</name>